<sequence length="80" mass="9195">MMHQYTPEDLLRYLYHEMSQEESAALDTELARSWALREKLAVLKTAHERLNAITESPRTEVILNVLKYAYASSPAASTRN</sequence>
<accession>A0A4R4DWR5</accession>
<comment type="caution">
    <text evidence="1">The sequence shown here is derived from an EMBL/GenBank/DDBJ whole genome shotgun (WGS) entry which is preliminary data.</text>
</comment>
<gene>
    <name evidence="1" type="ORF">E0486_13395</name>
</gene>
<reference evidence="1 2" key="1">
    <citation type="submission" date="2019-03" db="EMBL/GenBank/DDBJ databases">
        <authorList>
            <person name="Kim M.K.M."/>
        </authorList>
    </citation>
    <scope>NUCLEOTIDE SEQUENCE [LARGE SCALE GENOMIC DNA]</scope>
    <source>
        <strain evidence="1 2">17J68-15</strain>
    </source>
</reference>
<name>A0A4R4DWR5_9BACT</name>
<evidence type="ECO:0008006" key="3">
    <source>
        <dbReference type="Google" id="ProtNLM"/>
    </source>
</evidence>
<dbReference type="EMBL" id="SKFH01000024">
    <property type="protein sequence ID" value="TCZ68868.1"/>
    <property type="molecule type" value="Genomic_DNA"/>
</dbReference>
<keyword evidence="2" id="KW-1185">Reference proteome</keyword>
<evidence type="ECO:0000313" key="1">
    <source>
        <dbReference type="EMBL" id="TCZ68868.1"/>
    </source>
</evidence>
<dbReference type="AlphaFoldDB" id="A0A4R4DWR5"/>
<dbReference type="Proteomes" id="UP000295164">
    <property type="component" value="Unassembled WGS sequence"/>
</dbReference>
<proteinExistence type="predicted"/>
<evidence type="ECO:0000313" key="2">
    <source>
        <dbReference type="Proteomes" id="UP000295164"/>
    </source>
</evidence>
<dbReference type="OrthoDB" id="982713at2"/>
<protein>
    <recommendedName>
        <fullName evidence="3">Anti-sigma factor</fullName>
    </recommendedName>
</protein>
<organism evidence="1 2">
    <name type="scientific">Flaviaesturariibacter aridisoli</name>
    <dbReference type="NCBI Taxonomy" id="2545761"/>
    <lineage>
        <taxon>Bacteria</taxon>
        <taxon>Pseudomonadati</taxon>
        <taxon>Bacteroidota</taxon>
        <taxon>Chitinophagia</taxon>
        <taxon>Chitinophagales</taxon>
        <taxon>Chitinophagaceae</taxon>
        <taxon>Flaviaestuariibacter</taxon>
    </lineage>
</organism>